<dbReference type="PATRIC" id="fig|883079.3.peg.1865"/>
<accession>K8P2D4</accession>
<dbReference type="Proteomes" id="UP000001095">
    <property type="component" value="Unassembled WGS sequence"/>
</dbReference>
<reference evidence="4 5" key="1">
    <citation type="submission" date="2012-04" db="EMBL/GenBank/DDBJ databases">
        <title>The Genome Sequence of Afipia clevelandensis ATCC 49720.</title>
        <authorList>
            <consortium name="The Broad Institute Genome Sequencing Platform"/>
            <person name="Earl A."/>
            <person name="Ward D."/>
            <person name="Feldgarden M."/>
            <person name="Gevers D."/>
            <person name="Huys G."/>
            <person name="Walker B."/>
            <person name="Young S.K."/>
            <person name="Zeng Q."/>
            <person name="Gargeya S."/>
            <person name="Fitzgerald M."/>
            <person name="Haas B."/>
            <person name="Abouelleil A."/>
            <person name="Alvarado L."/>
            <person name="Arachchi H.M."/>
            <person name="Berlin A."/>
            <person name="Chapman S.B."/>
            <person name="Goldberg J."/>
            <person name="Griggs A."/>
            <person name="Gujja S."/>
            <person name="Hansen M."/>
            <person name="Howarth C."/>
            <person name="Imamovic A."/>
            <person name="Larimer J."/>
            <person name="McCowen C."/>
            <person name="Montmayeur A."/>
            <person name="Murphy C."/>
            <person name="Neiman D."/>
            <person name="Pearson M."/>
            <person name="Priest M."/>
            <person name="Roberts A."/>
            <person name="Saif S."/>
            <person name="Shea T."/>
            <person name="Sisk P."/>
            <person name="Sykes S."/>
            <person name="Wortman J."/>
            <person name="Nusbaum C."/>
            <person name="Birren B."/>
        </authorList>
    </citation>
    <scope>NUCLEOTIDE SEQUENCE [LARGE SCALE GENOMIC DNA]</scope>
    <source>
        <strain evidence="4 5">ATCC 49720</strain>
    </source>
</reference>
<dbReference type="InterPro" id="IPR036291">
    <property type="entry name" value="NAD(P)-bd_dom_sf"/>
</dbReference>
<dbReference type="InterPro" id="IPR001509">
    <property type="entry name" value="Epimerase_deHydtase"/>
</dbReference>
<sequence length="321" mass="34633">MISNETIFITGGAGFIGATLASKLIDSNKIVVFDNFARDSLQTTGLVGHPNLTVVSGDIRDGHAVTSAVLAAQPDRIVHCAAIAGIDTVIKSPTTTLDVNIVGTANIFQAARQLDSLKRILSFSTSEIFGSQAFQTTELSSAVIGAVGEARWTYAVSKLAGEHMALAHFHEFKMPAVVVRPFNVYGPGQVGEGALSTFIKRAIRGEEIEIHGQGNQIRAWCYVDDMVRALMLALEHPAAIGQTFNVGNARAVITIYGLANTVTRVLESASKIKFVRKDYADIELRIPNIDKARELLGFEAETDLDEGILRTADYFRGILNV</sequence>
<feature type="domain" description="NAD-dependent epimerase/dehydratase" evidence="3">
    <location>
        <begin position="7"/>
        <end position="247"/>
    </location>
</feature>
<dbReference type="RefSeq" id="WP_002712704.1">
    <property type="nucleotide sequence ID" value="NZ_KB375281.1"/>
</dbReference>
<comment type="pathway">
    <text evidence="1">Bacterial outer membrane biogenesis; LPS O-antigen biosynthesis.</text>
</comment>
<comment type="similarity">
    <text evidence="2">Belongs to the NAD(P)-dependent epimerase/dehydratase family.</text>
</comment>
<dbReference type="AlphaFoldDB" id="K8P2D4"/>
<dbReference type="HOGENOM" id="CLU_007383_1_7_5"/>
<protein>
    <recommendedName>
        <fullName evidence="3">NAD-dependent epimerase/dehydratase domain-containing protein</fullName>
    </recommendedName>
</protein>
<dbReference type="Gene3D" id="3.40.50.720">
    <property type="entry name" value="NAD(P)-binding Rossmann-like Domain"/>
    <property type="match status" value="1"/>
</dbReference>
<proteinExistence type="inferred from homology"/>
<organism evidence="4 5">
    <name type="scientific">Afipia clevelandensis ATCC 49720</name>
    <dbReference type="NCBI Taxonomy" id="883079"/>
    <lineage>
        <taxon>Bacteria</taxon>
        <taxon>Pseudomonadati</taxon>
        <taxon>Pseudomonadota</taxon>
        <taxon>Alphaproteobacteria</taxon>
        <taxon>Hyphomicrobiales</taxon>
        <taxon>Nitrobacteraceae</taxon>
        <taxon>Afipia</taxon>
    </lineage>
</organism>
<gene>
    <name evidence="4" type="ORF">HMPREF9696_01838</name>
</gene>
<dbReference type="OrthoDB" id="9801785at2"/>
<comment type="caution">
    <text evidence="4">The sequence shown here is derived from an EMBL/GenBank/DDBJ whole genome shotgun (WGS) entry which is preliminary data.</text>
</comment>
<dbReference type="EMBL" id="AGWY01000008">
    <property type="protein sequence ID" value="EKS35626.1"/>
    <property type="molecule type" value="Genomic_DNA"/>
</dbReference>
<evidence type="ECO:0000256" key="1">
    <source>
        <dbReference type="ARBA" id="ARBA00005125"/>
    </source>
</evidence>
<dbReference type="SUPFAM" id="SSF51735">
    <property type="entry name" value="NAD(P)-binding Rossmann-fold domains"/>
    <property type="match status" value="1"/>
</dbReference>
<evidence type="ECO:0000313" key="5">
    <source>
        <dbReference type="Proteomes" id="UP000001095"/>
    </source>
</evidence>
<keyword evidence="5" id="KW-1185">Reference proteome</keyword>
<evidence type="ECO:0000256" key="2">
    <source>
        <dbReference type="ARBA" id="ARBA00007637"/>
    </source>
</evidence>
<name>K8P2D4_9BRAD</name>
<dbReference type="Pfam" id="PF01370">
    <property type="entry name" value="Epimerase"/>
    <property type="match status" value="1"/>
</dbReference>
<dbReference type="PANTHER" id="PTHR43000">
    <property type="entry name" value="DTDP-D-GLUCOSE 4,6-DEHYDRATASE-RELATED"/>
    <property type="match status" value="1"/>
</dbReference>
<evidence type="ECO:0000313" key="4">
    <source>
        <dbReference type="EMBL" id="EKS35626.1"/>
    </source>
</evidence>
<evidence type="ECO:0000259" key="3">
    <source>
        <dbReference type="Pfam" id="PF01370"/>
    </source>
</evidence>